<evidence type="ECO:0000259" key="6">
    <source>
        <dbReference type="PROSITE" id="PS50072"/>
    </source>
</evidence>
<evidence type="ECO:0000256" key="4">
    <source>
        <dbReference type="ARBA" id="ARBA00023235"/>
    </source>
</evidence>
<comment type="caution">
    <text evidence="7">The sequence shown here is derived from an EMBL/GenBank/DDBJ whole genome shotgun (WGS) entry which is preliminary data.</text>
</comment>
<comment type="similarity">
    <text evidence="2 5">Belongs to the cyclophilin-type PPIase family.</text>
</comment>
<dbReference type="InterPro" id="IPR002130">
    <property type="entry name" value="Cyclophilin-type_PPIase_dom"/>
</dbReference>
<dbReference type="EMBL" id="MHRK01000024">
    <property type="protein sequence ID" value="OHA23841.1"/>
    <property type="molecule type" value="Genomic_DNA"/>
</dbReference>
<evidence type="ECO:0000256" key="5">
    <source>
        <dbReference type="RuleBase" id="RU363019"/>
    </source>
</evidence>
<gene>
    <name evidence="7" type="ORF">A3C72_01410</name>
</gene>
<dbReference type="AlphaFoldDB" id="A0A1G2MLC4"/>
<evidence type="ECO:0000313" key="8">
    <source>
        <dbReference type="Proteomes" id="UP000177130"/>
    </source>
</evidence>
<dbReference type="Gene3D" id="2.40.100.10">
    <property type="entry name" value="Cyclophilin-like"/>
    <property type="match status" value="1"/>
</dbReference>
<evidence type="ECO:0000313" key="7">
    <source>
        <dbReference type="EMBL" id="OHA23841.1"/>
    </source>
</evidence>
<dbReference type="PRINTS" id="PR00153">
    <property type="entry name" value="CSAPPISMRASE"/>
</dbReference>
<dbReference type="PROSITE" id="PS00170">
    <property type="entry name" value="CSA_PPIASE_1"/>
    <property type="match status" value="1"/>
</dbReference>
<sequence length="169" mass="18330">MPQSKSEVVIETNLGAITIELFNNKAPKTVANFIKLIESDFYDQTKFHRVIRDFMIQGGDPNSKGDQKELYGRGGPGYAFEDEINDEMLVRGVLAMANSGPNTNGSQFFIITAAQTPWLDGKHTPFGKVISGMDVVDKIGAVAVDANDIPVEPVVITSIQIKGATQKGN</sequence>
<evidence type="ECO:0000256" key="1">
    <source>
        <dbReference type="ARBA" id="ARBA00002388"/>
    </source>
</evidence>
<dbReference type="CDD" id="cd00317">
    <property type="entry name" value="cyclophilin"/>
    <property type="match status" value="1"/>
</dbReference>
<reference evidence="7 8" key="1">
    <citation type="journal article" date="2016" name="Nat. Commun.">
        <title>Thousands of microbial genomes shed light on interconnected biogeochemical processes in an aquifer system.</title>
        <authorList>
            <person name="Anantharaman K."/>
            <person name="Brown C.T."/>
            <person name="Hug L.A."/>
            <person name="Sharon I."/>
            <person name="Castelle C.J."/>
            <person name="Probst A.J."/>
            <person name="Thomas B.C."/>
            <person name="Singh A."/>
            <person name="Wilkins M.J."/>
            <person name="Karaoz U."/>
            <person name="Brodie E.L."/>
            <person name="Williams K.H."/>
            <person name="Hubbard S.S."/>
            <person name="Banfield J.F."/>
        </authorList>
    </citation>
    <scope>NUCLEOTIDE SEQUENCE [LARGE SCALE GENOMIC DNA]</scope>
</reference>
<organism evidence="7 8">
    <name type="scientific">Candidatus Taylorbacteria bacterium RIFCSPHIGHO2_02_FULL_43_32b</name>
    <dbReference type="NCBI Taxonomy" id="1802306"/>
    <lineage>
        <taxon>Bacteria</taxon>
        <taxon>Candidatus Tayloriibacteriota</taxon>
    </lineage>
</organism>
<dbReference type="InterPro" id="IPR029000">
    <property type="entry name" value="Cyclophilin-like_dom_sf"/>
</dbReference>
<dbReference type="EC" id="5.2.1.8" evidence="5"/>
<dbReference type="PIRSF" id="PIRSF001467">
    <property type="entry name" value="Peptidylpro_ismrse"/>
    <property type="match status" value="1"/>
</dbReference>
<evidence type="ECO:0000256" key="3">
    <source>
        <dbReference type="ARBA" id="ARBA00023110"/>
    </source>
</evidence>
<accession>A0A1G2MLC4</accession>
<dbReference type="InterPro" id="IPR024936">
    <property type="entry name" value="Cyclophilin-type_PPIase"/>
</dbReference>
<dbReference type="PROSITE" id="PS50072">
    <property type="entry name" value="CSA_PPIASE_2"/>
    <property type="match status" value="1"/>
</dbReference>
<keyword evidence="4 5" id="KW-0413">Isomerase</keyword>
<dbReference type="InterPro" id="IPR020892">
    <property type="entry name" value="Cyclophilin-type_PPIase_CS"/>
</dbReference>
<comment type="function">
    <text evidence="1 5">PPIases accelerate the folding of proteins. It catalyzes the cis-trans isomerization of proline imidic peptide bonds in oligopeptides.</text>
</comment>
<feature type="domain" description="PPIase cyclophilin-type" evidence="6">
    <location>
        <begin position="11"/>
        <end position="161"/>
    </location>
</feature>
<dbReference type="PANTHER" id="PTHR45625">
    <property type="entry name" value="PEPTIDYL-PROLYL CIS-TRANS ISOMERASE-RELATED"/>
    <property type="match status" value="1"/>
</dbReference>
<dbReference type="PANTHER" id="PTHR45625:SF4">
    <property type="entry name" value="PEPTIDYLPROLYL ISOMERASE DOMAIN AND WD REPEAT-CONTAINING PROTEIN 1"/>
    <property type="match status" value="1"/>
</dbReference>
<dbReference type="Pfam" id="PF00160">
    <property type="entry name" value="Pro_isomerase"/>
    <property type="match status" value="1"/>
</dbReference>
<dbReference type="InterPro" id="IPR044666">
    <property type="entry name" value="Cyclophilin_A-like"/>
</dbReference>
<keyword evidence="3 5" id="KW-0697">Rotamase</keyword>
<comment type="catalytic activity">
    <reaction evidence="5">
        <text>[protein]-peptidylproline (omega=180) = [protein]-peptidylproline (omega=0)</text>
        <dbReference type="Rhea" id="RHEA:16237"/>
        <dbReference type="Rhea" id="RHEA-COMP:10747"/>
        <dbReference type="Rhea" id="RHEA-COMP:10748"/>
        <dbReference type="ChEBI" id="CHEBI:83833"/>
        <dbReference type="ChEBI" id="CHEBI:83834"/>
        <dbReference type="EC" id="5.2.1.8"/>
    </reaction>
</comment>
<evidence type="ECO:0000256" key="2">
    <source>
        <dbReference type="ARBA" id="ARBA00007365"/>
    </source>
</evidence>
<proteinExistence type="inferred from homology"/>
<dbReference type="GO" id="GO:0006457">
    <property type="term" value="P:protein folding"/>
    <property type="evidence" value="ECO:0007669"/>
    <property type="project" value="InterPro"/>
</dbReference>
<dbReference type="SUPFAM" id="SSF50891">
    <property type="entry name" value="Cyclophilin-like"/>
    <property type="match status" value="1"/>
</dbReference>
<dbReference type="Proteomes" id="UP000177130">
    <property type="component" value="Unassembled WGS sequence"/>
</dbReference>
<protein>
    <recommendedName>
        <fullName evidence="5">Peptidyl-prolyl cis-trans isomerase</fullName>
        <shortName evidence="5">PPIase</shortName>
        <ecNumber evidence="5">5.2.1.8</ecNumber>
    </recommendedName>
</protein>
<dbReference type="STRING" id="1802306.A3C72_01410"/>
<name>A0A1G2MLC4_9BACT</name>
<dbReference type="GO" id="GO:0003755">
    <property type="term" value="F:peptidyl-prolyl cis-trans isomerase activity"/>
    <property type="evidence" value="ECO:0007669"/>
    <property type="project" value="UniProtKB-UniRule"/>
</dbReference>